<dbReference type="Proteomes" id="UP000287651">
    <property type="component" value="Unassembled WGS sequence"/>
</dbReference>
<dbReference type="GO" id="GO:0061630">
    <property type="term" value="F:ubiquitin protein ligase activity"/>
    <property type="evidence" value="ECO:0007669"/>
    <property type="project" value="UniProtKB-UniRule"/>
</dbReference>
<comment type="function">
    <text evidence="2">Functions as an E3 ubiquitin ligase.</text>
</comment>
<dbReference type="AlphaFoldDB" id="A0A426ZJA7"/>
<evidence type="ECO:0000256" key="1">
    <source>
        <dbReference type="ARBA" id="ARBA00022786"/>
    </source>
</evidence>
<evidence type="ECO:0000313" key="5">
    <source>
        <dbReference type="Proteomes" id="UP000287651"/>
    </source>
</evidence>
<keyword evidence="1 2" id="KW-0833">Ubl conjugation pathway</keyword>
<comment type="caution">
    <text evidence="4">The sequence shown here is derived from an EMBL/GenBank/DDBJ whole genome shotgun (WGS) entry which is preliminary data.</text>
</comment>
<evidence type="ECO:0000259" key="3">
    <source>
        <dbReference type="Pfam" id="PF25598"/>
    </source>
</evidence>
<sequence>MDPAAWCGRRPRQEIDGTTLVLKSVIEAADSRVLEQLKPDFFQAVLSLVRDRISQQATKAALKVLLHACAWGRNRIKIVEAGGVKEIVELETTAPEKWTAELNLEVPNQLCASADGVGLDQRAMVGDWIRSLFGSNLGSMTSFDFGSTKVDPIGEQLQKAMGEEEERDPQRLKRIAAAAYDYDNDPRWAEYWSNVLIPPHMAARSDVVDHFKRKFYQRFIVRLRSLFLFLLGFSSD</sequence>
<protein>
    <recommendedName>
        <fullName evidence="2 3">U-box domain-containing protein</fullName>
        <ecNumber evidence="2">2.3.2.27</ecNumber>
    </recommendedName>
    <alternativeName>
        <fullName evidence="2">RING-type E3 ubiquitin transferase PUB</fullName>
    </alternativeName>
</protein>
<dbReference type="EC" id="2.3.2.27" evidence="2"/>
<comment type="pathway">
    <text evidence="2">Protein modification; protein ubiquitination.</text>
</comment>
<gene>
    <name evidence="4" type="ORF">B296_00036686</name>
</gene>
<feature type="domain" description="U-box" evidence="3">
    <location>
        <begin position="18"/>
        <end position="116"/>
    </location>
</feature>
<dbReference type="GO" id="GO:0016567">
    <property type="term" value="P:protein ubiquitination"/>
    <property type="evidence" value="ECO:0007669"/>
    <property type="project" value="UniProtKB-UniRule"/>
</dbReference>
<evidence type="ECO:0000313" key="4">
    <source>
        <dbReference type="EMBL" id="RRT64076.1"/>
    </source>
</evidence>
<dbReference type="EMBL" id="AMZH03006338">
    <property type="protein sequence ID" value="RRT64076.1"/>
    <property type="molecule type" value="Genomic_DNA"/>
</dbReference>
<dbReference type="Pfam" id="PF25598">
    <property type="entry name" value="ARM_PUB"/>
    <property type="match status" value="1"/>
</dbReference>
<dbReference type="PANTHER" id="PTHR22849:SF128">
    <property type="entry name" value="U-BOX DOMAIN-CONTAINING PROTEIN"/>
    <property type="match status" value="1"/>
</dbReference>
<organism evidence="4 5">
    <name type="scientific">Ensete ventricosum</name>
    <name type="common">Abyssinian banana</name>
    <name type="synonym">Musa ensete</name>
    <dbReference type="NCBI Taxonomy" id="4639"/>
    <lineage>
        <taxon>Eukaryota</taxon>
        <taxon>Viridiplantae</taxon>
        <taxon>Streptophyta</taxon>
        <taxon>Embryophyta</taxon>
        <taxon>Tracheophyta</taxon>
        <taxon>Spermatophyta</taxon>
        <taxon>Magnoliopsida</taxon>
        <taxon>Liliopsida</taxon>
        <taxon>Zingiberales</taxon>
        <taxon>Musaceae</taxon>
        <taxon>Ensete</taxon>
    </lineage>
</organism>
<reference evidence="4 5" key="1">
    <citation type="journal article" date="2014" name="Agronomy (Basel)">
        <title>A Draft Genome Sequence for Ensete ventricosum, the Drought-Tolerant Tree Against Hunger.</title>
        <authorList>
            <person name="Harrison J."/>
            <person name="Moore K.A."/>
            <person name="Paszkiewicz K."/>
            <person name="Jones T."/>
            <person name="Grant M."/>
            <person name="Ambacheew D."/>
            <person name="Muzemil S."/>
            <person name="Studholme D.J."/>
        </authorList>
    </citation>
    <scope>NUCLEOTIDE SEQUENCE [LARGE SCALE GENOMIC DNA]</scope>
</reference>
<accession>A0A426ZJA7</accession>
<dbReference type="InterPro" id="IPR058678">
    <property type="entry name" value="ARM_PUB"/>
</dbReference>
<evidence type="ECO:0000256" key="2">
    <source>
        <dbReference type="RuleBase" id="RU369093"/>
    </source>
</evidence>
<dbReference type="PANTHER" id="PTHR22849">
    <property type="entry name" value="WDSAM1 PROTEIN"/>
    <property type="match status" value="1"/>
</dbReference>
<dbReference type="InterPro" id="IPR045185">
    <property type="entry name" value="PUB22/23/24-like"/>
</dbReference>
<comment type="catalytic activity">
    <reaction evidence="2">
        <text>S-ubiquitinyl-[E2 ubiquitin-conjugating enzyme]-L-cysteine + [acceptor protein]-L-lysine = [E2 ubiquitin-conjugating enzyme]-L-cysteine + N(6)-ubiquitinyl-[acceptor protein]-L-lysine.</text>
        <dbReference type="EC" id="2.3.2.27"/>
    </reaction>
</comment>
<keyword evidence="2" id="KW-0808">Transferase</keyword>
<name>A0A426ZJA7_ENSVE</name>
<proteinExistence type="predicted"/>